<sequence length="101" mass="10861">MAQAPWKPQYQFISVKGGLILPASSAKVGGRKGGTNATSLAGLMKATARLQWAEGIAARGKRNKSENGQLTDIKRQLESSPNSHSFTKSLARIEPNLLRTN</sequence>
<dbReference type="HOGENOM" id="CLU_2292707_0_0_1"/>
<feature type="compositionally biased region" description="Polar residues" evidence="1">
    <location>
        <begin position="78"/>
        <end position="88"/>
    </location>
</feature>
<dbReference type="Proteomes" id="UP000054166">
    <property type="component" value="Unassembled WGS sequence"/>
</dbReference>
<proteinExistence type="predicted"/>
<evidence type="ECO:0000313" key="3">
    <source>
        <dbReference type="Proteomes" id="UP000054166"/>
    </source>
</evidence>
<evidence type="ECO:0000313" key="2">
    <source>
        <dbReference type="EMBL" id="KIM90642.1"/>
    </source>
</evidence>
<organism evidence="2 3">
    <name type="scientific">Piloderma croceum (strain F 1598)</name>
    <dbReference type="NCBI Taxonomy" id="765440"/>
    <lineage>
        <taxon>Eukaryota</taxon>
        <taxon>Fungi</taxon>
        <taxon>Dikarya</taxon>
        <taxon>Basidiomycota</taxon>
        <taxon>Agaricomycotina</taxon>
        <taxon>Agaricomycetes</taxon>
        <taxon>Agaricomycetidae</taxon>
        <taxon>Atheliales</taxon>
        <taxon>Atheliaceae</taxon>
        <taxon>Piloderma</taxon>
    </lineage>
</organism>
<dbReference type="EMBL" id="KN832972">
    <property type="protein sequence ID" value="KIM90642.1"/>
    <property type="molecule type" value="Genomic_DNA"/>
</dbReference>
<evidence type="ECO:0000256" key="1">
    <source>
        <dbReference type="SAM" id="MobiDB-lite"/>
    </source>
</evidence>
<feature type="region of interest" description="Disordered" evidence="1">
    <location>
        <begin position="60"/>
        <end position="101"/>
    </location>
</feature>
<keyword evidence="3" id="KW-1185">Reference proteome</keyword>
<dbReference type="InParanoid" id="A0A0C3CLW0"/>
<dbReference type="AlphaFoldDB" id="A0A0C3CLW0"/>
<protein>
    <submittedName>
        <fullName evidence="2">Uncharacterized protein</fullName>
    </submittedName>
</protein>
<reference evidence="3" key="2">
    <citation type="submission" date="2015-01" db="EMBL/GenBank/DDBJ databases">
        <title>Evolutionary Origins and Diversification of the Mycorrhizal Mutualists.</title>
        <authorList>
            <consortium name="DOE Joint Genome Institute"/>
            <consortium name="Mycorrhizal Genomics Consortium"/>
            <person name="Kohler A."/>
            <person name="Kuo A."/>
            <person name="Nagy L.G."/>
            <person name="Floudas D."/>
            <person name="Copeland A."/>
            <person name="Barry K.W."/>
            <person name="Cichocki N."/>
            <person name="Veneault-Fourrey C."/>
            <person name="LaButti K."/>
            <person name="Lindquist E.A."/>
            <person name="Lipzen A."/>
            <person name="Lundell T."/>
            <person name="Morin E."/>
            <person name="Murat C."/>
            <person name="Riley R."/>
            <person name="Ohm R."/>
            <person name="Sun H."/>
            <person name="Tunlid A."/>
            <person name="Henrissat B."/>
            <person name="Grigoriev I.V."/>
            <person name="Hibbett D.S."/>
            <person name="Martin F."/>
        </authorList>
    </citation>
    <scope>NUCLEOTIDE SEQUENCE [LARGE SCALE GENOMIC DNA]</scope>
    <source>
        <strain evidence="3">F 1598</strain>
    </source>
</reference>
<reference evidence="2 3" key="1">
    <citation type="submission" date="2014-04" db="EMBL/GenBank/DDBJ databases">
        <authorList>
            <consortium name="DOE Joint Genome Institute"/>
            <person name="Kuo A."/>
            <person name="Tarkka M."/>
            <person name="Buscot F."/>
            <person name="Kohler A."/>
            <person name="Nagy L.G."/>
            <person name="Floudas D."/>
            <person name="Copeland A."/>
            <person name="Barry K.W."/>
            <person name="Cichocki N."/>
            <person name="Veneault-Fourrey C."/>
            <person name="LaButti K."/>
            <person name="Lindquist E.A."/>
            <person name="Lipzen A."/>
            <person name="Lundell T."/>
            <person name="Morin E."/>
            <person name="Murat C."/>
            <person name="Sun H."/>
            <person name="Tunlid A."/>
            <person name="Henrissat B."/>
            <person name="Grigoriev I.V."/>
            <person name="Hibbett D.S."/>
            <person name="Martin F."/>
            <person name="Nordberg H.P."/>
            <person name="Cantor M.N."/>
            <person name="Hua S.X."/>
        </authorList>
    </citation>
    <scope>NUCLEOTIDE SEQUENCE [LARGE SCALE GENOMIC DNA]</scope>
    <source>
        <strain evidence="2 3">F 1598</strain>
    </source>
</reference>
<gene>
    <name evidence="2" type="ORF">PILCRDRAFT_925</name>
</gene>
<accession>A0A0C3CLW0</accession>
<name>A0A0C3CLW0_PILCF</name>